<proteinExistence type="predicted"/>
<reference evidence="1 2" key="1">
    <citation type="submission" date="2018-08" db="EMBL/GenBank/DDBJ databases">
        <title>Chitinophagaceae sp. K23C18032701, a novel bacterium isolated from forest soil.</title>
        <authorList>
            <person name="Wang C."/>
        </authorList>
    </citation>
    <scope>NUCLEOTIDE SEQUENCE [LARGE SCALE GENOMIC DNA]</scope>
    <source>
        <strain evidence="1 2">K23C18032701</strain>
    </source>
</reference>
<accession>A0A3E1NJ76</accession>
<comment type="caution">
    <text evidence="1">The sequence shown here is derived from an EMBL/GenBank/DDBJ whole genome shotgun (WGS) entry which is preliminary data.</text>
</comment>
<keyword evidence="2" id="KW-1185">Reference proteome</keyword>
<protein>
    <submittedName>
        <fullName evidence="1">Uncharacterized protein</fullName>
    </submittedName>
</protein>
<dbReference type="AlphaFoldDB" id="A0A3E1NJ76"/>
<organism evidence="1 2">
    <name type="scientific">Deminuibacter soli</name>
    <dbReference type="NCBI Taxonomy" id="2291815"/>
    <lineage>
        <taxon>Bacteria</taxon>
        <taxon>Pseudomonadati</taxon>
        <taxon>Bacteroidota</taxon>
        <taxon>Chitinophagia</taxon>
        <taxon>Chitinophagales</taxon>
        <taxon>Chitinophagaceae</taxon>
        <taxon>Deminuibacter</taxon>
    </lineage>
</organism>
<dbReference type="EMBL" id="QTJU01000003">
    <property type="protein sequence ID" value="RFM27931.1"/>
    <property type="molecule type" value="Genomic_DNA"/>
</dbReference>
<sequence length="131" mass="15496">MSTAEEKQQVFAWKDLSLRLPPDFSMVCTLLDVSPEQVLIEFMDNVSRRIPSKGDAERDAALNYMLHCQYGNHLFNPADYTALFKELDAIRSLWPQPKLQTAAFIDDFVKWRSILHRNWFNKWYQLSRKIQ</sequence>
<name>A0A3E1NJ76_9BACT</name>
<dbReference type="RefSeq" id="WP_116847178.1">
    <property type="nucleotide sequence ID" value="NZ_QTJU01000003.1"/>
</dbReference>
<dbReference type="OrthoDB" id="667002at2"/>
<dbReference type="Proteomes" id="UP000261284">
    <property type="component" value="Unassembled WGS sequence"/>
</dbReference>
<evidence type="ECO:0000313" key="2">
    <source>
        <dbReference type="Proteomes" id="UP000261284"/>
    </source>
</evidence>
<gene>
    <name evidence="1" type="ORF">DXN05_10310</name>
</gene>
<evidence type="ECO:0000313" key="1">
    <source>
        <dbReference type="EMBL" id="RFM27931.1"/>
    </source>
</evidence>